<evidence type="ECO:0000313" key="1">
    <source>
        <dbReference type="EMBL" id="KAL2072946.1"/>
    </source>
</evidence>
<organism evidence="1 2">
    <name type="scientific">Oculimacula yallundae</name>
    <dbReference type="NCBI Taxonomy" id="86028"/>
    <lineage>
        <taxon>Eukaryota</taxon>
        <taxon>Fungi</taxon>
        <taxon>Dikarya</taxon>
        <taxon>Ascomycota</taxon>
        <taxon>Pezizomycotina</taxon>
        <taxon>Leotiomycetes</taxon>
        <taxon>Helotiales</taxon>
        <taxon>Ploettnerulaceae</taxon>
        <taxon>Oculimacula</taxon>
    </lineage>
</organism>
<comment type="caution">
    <text evidence="1">The sequence shown here is derived from an EMBL/GenBank/DDBJ whole genome shotgun (WGS) entry which is preliminary data.</text>
</comment>
<keyword evidence="2" id="KW-1185">Reference proteome</keyword>
<sequence length="69" mass="8541">MKIYRRKLEREEMICMSDDEVNGFTVMNKRSLEFWWFLQHVWKETIIQTCPKSCSCPELHLLDIYEVRR</sequence>
<dbReference type="Proteomes" id="UP001595075">
    <property type="component" value="Unassembled WGS sequence"/>
</dbReference>
<accession>A0ABR4CUU8</accession>
<evidence type="ECO:0000313" key="2">
    <source>
        <dbReference type="Proteomes" id="UP001595075"/>
    </source>
</evidence>
<name>A0ABR4CUU8_9HELO</name>
<reference evidence="1 2" key="1">
    <citation type="journal article" date="2024" name="Commun. Biol.">
        <title>Comparative genomic analysis of thermophilic fungi reveals convergent evolutionary adaptations and gene losses.</title>
        <authorList>
            <person name="Steindorff A.S."/>
            <person name="Aguilar-Pontes M.V."/>
            <person name="Robinson A.J."/>
            <person name="Andreopoulos B."/>
            <person name="LaButti K."/>
            <person name="Kuo A."/>
            <person name="Mondo S."/>
            <person name="Riley R."/>
            <person name="Otillar R."/>
            <person name="Haridas S."/>
            <person name="Lipzen A."/>
            <person name="Grimwood J."/>
            <person name="Schmutz J."/>
            <person name="Clum A."/>
            <person name="Reid I.D."/>
            <person name="Moisan M.C."/>
            <person name="Butler G."/>
            <person name="Nguyen T.T.M."/>
            <person name="Dewar K."/>
            <person name="Conant G."/>
            <person name="Drula E."/>
            <person name="Henrissat B."/>
            <person name="Hansel C."/>
            <person name="Singer S."/>
            <person name="Hutchinson M.I."/>
            <person name="de Vries R.P."/>
            <person name="Natvig D.O."/>
            <person name="Powell A.J."/>
            <person name="Tsang A."/>
            <person name="Grigoriev I.V."/>
        </authorList>
    </citation>
    <scope>NUCLEOTIDE SEQUENCE [LARGE SCALE GENOMIC DNA]</scope>
    <source>
        <strain evidence="1 2">CBS 494.80</strain>
    </source>
</reference>
<dbReference type="EMBL" id="JAZHXI010000003">
    <property type="protein sequence ID" value="KAL2072946.1"/>
    <property type="molecule type" value="Genomic_DNA"/>
</dbReference>
<proteinExistence type="predicted"/>
<gene>
    <name evidence="1" type="ORF">VTL71DRAFT_10270</name>
</gene>
<protein>
    <submittedName>
        <fullName evidence="1">Uncharacterized protein</fullName>
    </submittedName>
</protein>